<dbReference type="Pfam" id="PF11845">
    <property type="entry name" value="Tll0287-like"/>
    <property type="match status" value="1"/>
</dbReference>
<dbReference type="EMBL" id="AP012273">
    <property type="protein sequence ID" value="BAO44758.1"/>
    <property type="molecule type" value="Genomic_DNA"/>
</dbReference>
<feature type="chain" id="PRO_5030657026" evidence="1">
    <location>
        <begin position="22"/>
        <end position="189"/>
    </location>
</feature>
<evidence type="ECO:0000313" key="4">
    <source>
        <dbReference type="Proteomes" id="UP000031631"/>
    </source>
</evidence>
<evidence type="ECO:0000259" key="2">
    <source>
        <dbReference type="Pfam" id="PF11845"/>
    </source>
</evidence>
<protein>
    <submittedName>
        <fullName evidence="3">Cytochrome c family protein</fullName>
    </submittedName>
</protein>
<gene>
    <name evidence="3" type="ORF">TBH_C1843</name>
</gene>
<proteinExistence type="predicted"/>
<keyword evidence="4" id="KW-1185">Reference proteome</keyword>
<dbReference type="InterPro" id="IPR021796">
    <property type="entry name" value="Tll0287-like_dom"/>
</dbReference>
<feature type="domain" description="Tll0287-like" evidence="2">
    <location>
        <begin position="32"/>
        <end position="185"/>
    </location>
</feature>
<accession>A0A7U6GJI8</accession>
<evidence type="ECO:0000256" key="1">
    <source>
        <dbReference type="SAM" id="SignalP"/>
    </source>
</evidence>
<reference evidence="3 4" key="1">
    <citation type="journal article" date="2014" name="PLoS ONE">
        <title>Physiological and genomic features of a novel sulfur-oxidizing gammaproteobacterium belonging to a previously uncultivated symbiotic lineage isolated from a hydrothermal vent.</title>
        <authorList>
            <person name="Nunoura T."/>
            <person name="Takaki Y."/>
            <person name="Kazama H."/>
            <person name="Kakuta J."/>
            <person name="Shimamura S."/>
            <person name="Makita H."/>
            <person name="Hirai M."/>
            <person name="Miyazaki M."/>
            <person name="Takai K."/>
        </authorList>
    </citation>
    <scope>NUCLEOTIDE SEQUENCE [LARGE SCALE GENOMIC DNA]</scope>
    <source>
        <strain evidence="3 4">Hiromi1</strain>
    </source>
</reference>
<evidence type="ECO:0000313" key="3">
    <source>
        <dbReference type="EMBL" id="BAO44758.1"/>
    </source>
</evidence>
<keyword evidence="1" id="KW-0732">Signal</keyword>
<name>A0A7U6GJI8_9GAMM</name>
<dbReference type="Proteomes" id="UP000031631">
    <property type="component" value="Chromosome"/>
</dbReference>
<organism evidence="3 4">
    <name type="scientific">Thiolapillus brandeum</name>
    <dbReference type="NCBI Taxonomy" id="1076588"/>
    <lineage>
        <taxon>Bacteria</taxon>
        <taxon>Pseudomonadati</taxon>
        <taxon>Pseudomonadota</taxon>
        <taxon>Gammaproteobacteria</taxon>
        <taxon>Chromatiales</taxon>
        <taxon>Sedimenticolaceae</taxon>
        <taxon>Thiolapillus</taxon>
    </lineage>
</organism>
<sequence length="189" mass="20788">MKTRFIVSILLTASIALPAIGADNQEMVMEARKVIKQFATHLKGELKAAMKEGGPVNAISVCNDRAPGITDEVSASSGWSVARTSLKPRSTANSPLPWERKVMEEFEAKKAAGADPRTLDYSDVVEENGRKVFRYMKAIPTGKVCLNCHGGDEVKPEVEMRLKSLYPSDRARGFKEGDIRGAFVLKRTF</sequence>
<dbReference type="AlphaFoldDB" id="A0A7U6GJI8"/>
<dbReference type="KEGG" id="tbn:TBH_C1843"/>
<feature type="signal peptide" evidence="1">
    <location>
        <begin position="1"/>
        <end position="21"/>
    </location>
</feature>
<dbReference type="OrthoDB" id="9797588at2"/>